<dbReference type="InterPro" id="IPR036291">
    <property type="entry name" value="NAD(P)-bd_dom_sf"/>
</dbReference>
<evidence type="ECO:0000256" key="1">
    <source>
        <dbReference type="ARBA" id="ARBA00006484"/>
    </source>
</evidence>
<evidence type="ECO:0000256" key="2">
    <source>
        <dbReference type="ARBA" id="ARBA00023002"/>
    </source>
</evidence>
<gene>
    <name evidence="3" type="ORF">AB664_00260</name>
</gene>
<dbReference type="GO" id="GO:0016491">
    <property type="term" value="F:oxidoreductase activity"/>
    <property type="evidence" value="ECO:0007669"/>
    <property type="project" value="UniProtKB-KW"/>
</dbReference>
<dbReference type="PANTHER" id="PTHR43639:SF1">
    <property type="entry name" value="SHORT-CHAIN DEHYDROGENASE_REDUCTASE FAMILY PROTEIN"/>
    <property type="match status" value="1"/>
</dbReference>
<dbReference type="SUPFAM" id="SSF51735">
    <property type="entry name" value="NAD(P)-binding Rossmann-fold domains"/>
    <property type="match status" value="1"/>
</dbReference>
<comment type="caution">
    <text evidence="3">The sequence shown here is derived from an EMBL/GenBank/DDBJ whole genome shotgun (WGS) entry which is preliminary data.</text>
</comment>
<name>A0A656Z2W8_BRUAN</name>
<dbReference type="Gene3D" id="3.40.50.720">
    <property type="entry name" value="NAD(P)-binding Rossmann-like Domain"/>
    <property type="match status" value="1"/>
</dbReference>
<proteinExistence type="inferred from homology"/>
<organism evidence="3">
    <name type="scientific">Brucella anthropi</name>
    <name type="common">Ochrobactrum anthropi</name>
    <dbReference type="NCBI Taxonomy" id="529"/>
    <lineage>
        <taxon>Bacteria</taxon>
        <taxon>Pseudomonadati</taxon>
        <taxon>Pseudomonadota</taxon>
        <taxon>Alphaproteobacteria</taxon>
        <taxon>Hyphomicrobiales</taxon>
        <taxon>Brucellaceae</taxon>
        <taxon>Brucella/Ochrobactrum group</taxon>
        <taxon>Brucella</taxon>
    </lineage>
</organism>
<dbReference type="PANTHER" id="PTHR43639">
    <property type="entry name" value="OXIDOREDUCTASE, SHORT-CHAIN DEHYDROGENASE/REDUCTASE FAMILY (AFU_ORTHOLOGUE AFUA_5G02870)"/>
    <property type="match status" value="1"/>
</dbReference>
<dbReference type="PRINTS" id="PR00081">
    <property type="entry name" value="GDHRDH"/>
</dbReference>
<dbReference type="CDD" id="cd05233">
    <property type="entry name" value="SDR_c"/>
    <property type="match status" value="1"/>
</dbReference>
<dbReference type="EMBL" id="LUAY01006828">
    <property type="protein sequence ID" value="KYB45010.1"/>
    <property type="molecule type" value="Genomic_DNA"/>
</dbReference>
<accession>A0A656Z2W8</accession>
<dbReference type="InterPro" id="IPR002347">
    <property type="entry name" value="SDR_fam"/>
</dbReference>
<dbReference type="Pfam" id="PF00106">
    <property type="entry name" value="adh_short"/>
    <property type="match status" value="1"/>
</dbReference>
<protein>
    <recommendedName>
        <fullName evidence="4">SDR family NAD(P)-dependent oxidoreductase</fullName>
    </recommendedName>
</protein>
<evidence type="ECO:0000313" key="3">
    <source>
        <dbReference type="EMBL" id="KYB45010.1"/>
    </source>
</evidence>
<keyword evidence="2" id="KW-0560">Oxidoreductase</keyword>
<dbReference type="AlphaFoldDB" id="A0A656Z2W8"/>
<sequence>MSQTMTTSPQHDLPFAGRVAIVTGAASGIGLATVELLHAQGARIVAVGRGDNVKALARDSIVPLVADVAQEASAARAVDTALSEFGQLDILVNNAVSSSTALGRDEP</sequence>
<evidence type="ECO:0008006" key="4">
    <source>
        <dbReference type="Google" id="ProtNLM"/>
    </source>
</evidence>
<reference evidence="3" key="1">
    <citation type="submission" date="2016-02" db="EMBL/GenBank/DDBJ databases">
        <title>Genomic sequences of Ochrobactrum anthropi.</title>
        <authorList>
            <person name="Chudasama K.S."/>
            <person name="Thaker V.S."/>
        </authorList>
    </citation>
    <scope>NUCLEOTIDE SEQUENCE [LARGE SCALE GENOMIC DNA]</scope>
    <source>
        <strain evidence="3">SUBG007</strain>
    </source>
</reference>
<comment type="similarity">
    <text evidence="1">Belongs to the short-chain dehydrogenases/reductases (SDR) family.</text>
</comment>